<accession>A0A1H3A9I2</accession>
<keyword evidence="4" id="KW-0346">Stress response</keyword>
<dbReference type="InterPro" id="IPR002942">
    <property type="entry name" value="S4_RNA-bd"/>
</dbReference>
<dbReference type="SMART" id="SM00363">
    <property type="entry name" value="S4"/>
    <property type="match status" value="1"/>
</dbReference>
<dbReference type="InterPro" id="IPR036986">
    <property type="entry name" value="S4_RNA-bd_sf"/>
</dbReference>
<evidence type="ECO:0000259" key="3">
    <source>
        <dbReference type="SMART" id="SM00363"/>
    </source>
</evidence>
<organism evidence="4 5">
    <name type="scientific">Albimonas donghaensis</name>
    <dbReference type="NCBI Taxonomy" id="356660"/>
    <lineage>
        <taxon>Bacteria</taxon>
        <taxon>Pseudomonadati</taxon>
        <taxon>Pseudomonadota</taxon>
        <taxon>Alphaproteobacteria</taxon>
        <taxon>Rhodobacterales</taxon>
        <taxon>Paracoccaceae</taxon>
        <taxon>Albimonas</taxon>
    </lineage>
</organism>
<dbReference type="Gene3D" id="3.10.290.10">
    <property type="entry name" value="RNA-binding S4 domain"/>
    <property type="match status" value="1"/>
</dbReference>
<feature type="compositionally biased region" description="Pro residues" evidence="2">
    <location>
        <begin position="108"/>
        <end position="128"/>
    </location>
</feature>
<keyword evidence="1" id="KW-0694">RNA-binding</keyword>
<dbReference type="Pfam" id="PF01479">
    <property type="entry name" value="S4"/>
    <property type="match status" value="1"/>
</dbReference>
<feature type="region of interest" description="Disordered" evidence="2">
    <location>
        <begin position="91"/>
        <end position="157"/>
    </location>
</feature>
<reference evidence="4 5" key="1">
    <citation type="submission" date="2016-10" db="EMBL/GenBank/DDBJ databases">
        <authorList>
            <person name="de Groot N.N."/>
        </authorList>
    </citation>
    <scope>NUCLEOTIDE SEQUENCE [LARGE SCALE GENOMIC DNA]</scope>
    <source>
        <strain evidence="4 5">DSM 17890</strain>
    </source>
</reference>
<evidence type="ECO:0000313" key="4">
    <source>
        <dbReference type="EMBL" id="SDX25854.1"/>
    </source>
</evidence>
<evidence type="ECO:0000313" key="5">
    <source>
        <dbReference type="Proteomes" id="UP000199118"/>
    </source>
</evidence>
<dbReference type="GO" id="GO:0003723">
    <property type="term" value="F:RNA binding"/>
    <property type="evidence" value="ECO:0007669"/>
    <property type="project" value="UniProtKB-KW"/>
</dbReference>
<keyword evidence="5" id="KW-1185">Reference proteome</keyword>
<dbReference type="PROSITE" id="PS50889">
    <property type="entry name" value="S4"/>
    <property type="match status" value="1"/>
</dbReference>
<evidence type="ECO:0000256" key="2">
    <source>
        <dbReference type="SAM" id="MobiDB-lite"/>
    </source>
</evidence>
<dbReference type="Proteomes" id="UP000199118">
    <property type="component" value="Unassembled WGS sequence"/>
</dbReference>
<dbReference type="EMBL" id="FNMZ01000004">
    <property type="protein sequence ID" value="SDX25854.1"/>
    <property type="molecule type" value="Genomic_DNA"/>
</dbReference>
<protein>
    <submittedName>
        <fullName evidence="4">Heat shock protein Hsp15</fullName>
    </submittedName>
</protein>
<dbReference type="CDD" id="cd00165">
    <property type="entry name" value="S4"/>
    <property type="match status" value="1"/>
</dbReference>
<dbReference type="AlphaFoldDB" id="A0A1H3A9I2"/>
<sequence length="157" mass="16220">MAAGGNPRSDGPGGDASGPVSMGDAAIRLDKWLFHARFAKSRGVAARLVSDTGVRINGARAAKSAQSVRPGDVLTFALGPHVRVVRILAPGTRRGPAPEARMLYEDLAPPPEPGERAPPPDPATAPPAPRDRGAGRPTGAERRALDRLRGRGDGSGD</sequence>
<dbReference type="STRING" id="356660.SAMN05444336_10495"/>
<evidence type="ECO:0000256" key="1">
    <source>
        <dbReference type="PROSITE-ProRule" id="PRU00182"/>
    </source>
</evidence>
<dbReference type="SUPFAM" id="SSF55174">
    <property type="entry name" value="Alpha-L RNA-binding motif"/>
    <property type="match status" value="1"/>
</dbReference>
<proteinExistence type="predicted"/>
<feature type="region of interest" description="Disordered" evidence="2">
    <location>
        <begin position="1"/>
        <end position="22"/>
    </location>
</feature>
<feature type="compositionally biased region" description="Basic and acidic residues" evidence="2">
    <location>
        <begin position="129"/>
        <end position="157"/>
    </location>
</feature>
<gene>
    <name evidence="4" type="ORF">SAMN05444336_10495</name>
</gene>
<name>A0A1H3A9I2_9RHOB</name>
<feature type="domain" description="RNA-binding S4" evidence="3">
    <location>
        <begin position="27"/>
        <end position="92"/>
    </location>
</feature>